<gene>
    <name evidence="2" type="ORF">WJX74_005378</name>
</gene>
<comment type="caution">
    <text evidence="2">The sequence shown here is derived from an EMBL/GenBank/DDBJ whole genome shotgun (WGS) entry which is preliminary data.</text>
</comment>
<sequence length="92" mass="10014">MEAEASKIEHALLRRLKEVAGDGGRQGDIMILTAKEPEDPVSDIYESRSRSNMRCRHKRSHSAASSPYSGAESISAQMETASILRSKAPAVT</sequence>
<evidence type="ECO:0000256" key="1">
    <source>
        <dbReference type="SAM" id="MobiDB-lite"/>
    </source>
</evidence>
<dbReference type="AlphaFoldDB" id="A0AAW1QUV3"/>
<proteinExistence type="predicted"/>
<evidence type="ECO:0000313" key="2">
    <source>
        <dbReference type="EMBL" id="KAK9825277.1"/>
    </source>
</evidence>
<reference evidence="2 3" key="1">
    <citation type="journal article" date="2024" name="Nat. Commun.">
        <title>Phylogenomics reveals the evolutionary origins of lichenization in chlorophyte algae.</title>
        <authorList>
            <person name="Puginier C."/>
            <person name="Libourel C."/>
            <person name="Otte J."/>
            <person name="Skaloud P."/>
            <person name="Haon M."/>
            <person name="Grisel S."/>
            <person name="Petersen M."/>
            <person name="Berrin J.G."/>
            <person name="Delaux P.M."/>
            <person name="Dal Grande F."/>
            <person name="Keller J."/>
        </authorList>
    </citation>
    <scope>NUCLEOTIDE SEQUENCE [LARGE SCALE GENOMIC DNA]</scope>
    <source>
        <strain evidence="2 3">SAG 2145</strain>
    </source>
</reference>
<feature type="compositionally biased region" description="Polar residues" evidence="1">
    <location>
        <begin position="62"/>
        <end position="76"/>
    </location>
</feature>
<feature type="compositionally biased region" description="Basic residues" evidence="1">
    <location>
        <begin position="51"/>
        <end position="61"/>
    </location>
</feature>
<evidence type="ECO:0000313" key="3">
    <source>
        <dbReference type="Proteomes" id="UP001438707"/>
    </source>
</evidence>
<dbReference type="Proteomes" id="UP001438707">
    <property type="component" value="Unassembled WGS sequence"/>
</dbReference>
<keyword evidence="3" id="KW-1185">Reference proteome</keyword>
<name>A0AAW1QUV3_9CHLO</name>
<protein>
    <submittedName>
        <fullName evidence="2">Uncharacterized protein</fullName>
    </submittedName>
</protein>
<dbReference type="EMBL" id="JALJOS010000025">
    <property type="protein sequence ID" value="KAK9825277.1"/>
    <property type="molecule type" value="Genomic_DNA"/>
</dbReference>
<organism evidence="2 3">
    <name type="scientific">Apatococcus lobatus</name>
    <dbReference type="NCBI Taxonomy" id="904363"/>
    <lineage>
        <taxon>Eukaryota</taxon>
        <taxon>Viridiplantae</taxon>
        <taxon>Chlorophyta</taxon>
        <taxon>core chlorophytes</taxon>
        <taxon>Trebouxiophyceae</taxon>
        <taxon>Chlorellales</taxon>
        <taxon>Chlorellaceae</taxon>
        <taxon>Apatococcus</taxon>
    </lineage>
</organism>
<accession>A0AAW1QUV3</accession>
<feature type="region of interest" description="Disordered" evidence="1">
    <location>
        <begin position="48"/>
        <end position="76"/>
    </location>
</feature>